<evidence type="ECO:0000313" key="2">
    <source>
        <dbReference type="Proteomes" id="UP000309997"/>
    </source>
</evidence>
<accession>A0ACC4CF40</accession>
<reference evidence="1 2" key="1">
    <citation type="journal article" date="2024" name="Plant Biotechnol. J.">
        <title>Genome and CRISPR/Cas9 system of a widespread forest tree (Populus alba) in the world.</title>
        <authorList>
            <person name="Liu Y.J."/>
            <person name="Jiang P.F."/>
            <person name="Han X.M."/>
            <person name="Li X.Y."/>
            <person name="Wang H.M."/>
            <person name="Wang Y.J."/>
            <person name="Wang X.X."/>
            <person name="Zeng Q.Y."/>
        </authorList>
    </citation>
    <scope>NUCLEOTIDE SEQUENCE [LARGE SCALE GENOMIC DNA]</scope>
    <source>
        <strain evidence="2">cv. PAL-ZL1</strain>
    </source>
</reference>
<dbReference type="EMBL" id="RCHU02000004">
    <property type="protein sequence ID" value="KAL3596630.1"/>
    <property type="molecule type" value="Genomic_DNA"/>
</dbReference>
<evidence type="ECO:0000313" key="1">
    <source>
        <dbReference type="EMBL" id="KAL3596630.1"/>
    </source>
</evidence>
<name>A0ACC4CF40_POPAL</name>
<protein>
    <submittedName>
        <fullName evidence="1">Uncharacterized protein</fullName>
    </submittedName>
</protein>
<organism evidence="1 2">
    <name type="scientific">Populus alba</name>
    <name type="common">White poplar</name>
    <dbReference type="NCBI Taxonomy" id="43335"/>
    <lineage>
        <taxon>Eukaryota</taxon>
        <taxon>Viridiplantae</taxon>
        <taxon>Streptophyta</taxon>
        <taxon>Embryophyta</taxon>
        <taxon>Tracheophyta</taxon>
        <taxon>Spermatophyta</taxon>
        <taxon>Magnoliopsida</taxon>
        <taxon>eudicotyledons</taxon>
        <taxon>Gunneridae</taxon>
        <taxon>Pentapetalae</taxon>
        <taxon>rosids</taxon>
        <taxon>fabids</taxon>
        <taxon>Malpighiales</taxon>
        <taxon>Salicaceae</taxon>
        <taxon>Saliceae</taxon>
        <taxon>Populus</taxon>
    </lineage>
</organism>
<gene>
    <name evidence="1" type="ORF">D5086_008267</name>
</gene>
<comment type="caution">
    <text evidence="1">The sequence shown here is derived from an EMBL/GenBank/DDBJ whole genome shotgun (WGS) entry which is preliminary data.</text>
</comment>
<keyword evidence="2" id="KW-1185">Reference proteome</keyword>
<proteinExistence type="predicted"/>
<dbReference type="Proteomes" id="UP000309997">
    <property type="component" value="Unassembled WGS sequence"/>
</dbReference>
<sequence>MMVAEMSIGFSDSLAETANQCLDEVKDFLRIVSRKDWIIRLTRRAVVFVKSTIERYKKASADSSNTGSVSEANAQYYQQEAAKLRSQIGNLQNSNRHMLGEALSSLSVKELKSLEIRLEKGISRIRSKKNELLFAEIEYMQKREVDLHNNNQLLRAKISENERKRQSMNLMPGGADFEIVQSQPYDSRNYSQVNGIPPASHYSHQDQMALQLVFHYSCNGELMLEEFQVTLLSHVEKSVEVHYGLTSPTLLDIAMNSDIIWLHLVLKSK</sequence>